<dbReference type="AlphaFoldDB" id="A0A839HDN0"/>
<gene>
    <name evidence="4" type="ORF">HUK38_12275</name>
</gene>
<accession>A0A839HDN0</accession>
<name>A0A839HDN0_9GAMM</name>
<organism evidence="4 5">
    <name type="scientific">Thiospirillum jenense</name>
    <dbReference type="NCBI Taxonomy" id="1653858"/>
    <lineage>
        <taxon>Bacteria</taxon>
        <taxon>Pseudomonadati</taxon>
        <taxon>Pseudomonadota</taxon>
        <taxon>Gammaproteobacteria</taxon>
        <taxon>Chromatiales</taxon>
        <taxon>Chromatiaceae</taxon>
        <taxon>Thiospirillum</taxon>
    </lineage>
</organism>
<dbReference type="GO" id="GO:0032259">
    <property type="term" value="P:methylation"/>
    <property type="evidence" value="ECO:0007669"/>
    <property type="project" value="UniProtKB-KW"/>
</dbReference>
<dbReference type="SUPFAM" id="SSF53335">
    <property type="entry name" value="S-adenosyl-L-methionine-dependent methyltransferases"/>
    <property type="match status" value="1"/>
</dbReference>
<dbReference type="GO" id="GO:0008168">
    <property type="term" value="F:methyltransferase activity"/>
    <property type="evidence" value="ECO:0007669"/>
    <property type="project" value="UniProtKB-KW"/>
</dbReference>
<evidence type="ECO:0000313" key="5">
    <source>
        <dbReference type="Proteomes" id="UP000548632"/>
    </source>
</evidence>
<evidence type="ECO:0000259" key="3">
    <source>
        <dbReference type="Pfam" id="PF13649"/>
    </source>
</evidence>
<proteinExistence type="predicted"/>
<evidence type="ECO:0000256" key="1">
    <source>
        <dbReference type="ARBA" id="ARBA00022603"/>
    </source>
</evidence>
<sequence>MKDILEYFRINLNLLEGKLLDLGCGSGVPVCQHFLHYGWEVTGIDISANMLELARQSNPDGVFHQADMVEYEMAESRYDAITAIYSLFHLTLANQSSVFIKVQRALKPGGQFLFAYATQDYTGYAEFSGNLSFLGVMLPYHHTTPDKLLAELASIGLTAEFVAHINKGGETFLWVIVKKS</sequence>
<dbReference type="EMBL" id="JABVCQ010000032">
    <property type="protein sequence ID" value="MBB1126993.1"/>
    <property type="molecule type" value="Genomic_DNA"/>
</dbReference>
<dbReference type="Pfam" id="PF13649">
    <property type="entry name" value="Methyltransf_25"/>
    <property type="match status" value="1"/>
</dbReference>
<dbReference type="Proteomes" id="UP000548632">
    <property type="component" value="Unassembled WGS sequence"/>
</dbReference>
<dbReference type="CDD" id="cd02440">
    <property type="entry name" value="AdoMet_MTases"/>
    <property type="match status" value="1"/>
</dbReference>
<evidence type="ECO:0000256" key="2">
    <source>
        <dbReference type="ARBA" id="ARBA00022679"/>
    </source>
</evidence>
<dbReference type="PANTHER" id="PTHR43861">
    <property type="entry name" value="TRANS-ACONITATE 2-METHYLTRANSFERASE-RELATED"/>
    <property type="match status" value="1"/>
</dbReference>
<reference evidence="4 5" key="1">
    <citation type="journal article" date="2020" name="Arch. Microbiol.">
        <title>The genome sequence of the giant phototrophic gammaproteobacterium Thiospirillum jenense gives insight into its physiological properties and phylogenetic relationships.</title>
        <authorList>
            <person name="Imhoff J.F."/>
            <person name="Meyer T.E."/>
            <person name="Kyndt J.A."/>
        </authorList>
    </citation>
    <scope>NUCLEOTIDE SEQUENCE [LARGE SCALE GENOMIC DNA]</scope>
    <source>
        <strain evidence="4 5">DSM 216</strain>
    </source>
</reference>
<dbReference type="PANTHER" id="PTHR43861:SF1">
    <property type="entry name" value="TRANS-ACONITATE 2-METHYLTRANSFERASE"/>
    <property type="match status" value="1"/>
</dbReference>
<feature type="domain" description="Methyltransferase" evidence="3">
    <location>
        <begin position="20"/>
        <end position="110"/>
    </location>
</feature>
<evidence type="ECO:0000313" key="4">
    <source>
        <dbReference type="EMBL" id="MBB1126993.1"/>
    </source>
</evidence>
<dbReference type="InterPro" id="IPR029063">
    <property type="entry name" value="SAM-dependent_MTases_sf"/>
</dbReference>
<keyword evidence="2 4" id="KW-0808">Transferase</keyword>
<comment type="caution">
    <text evidence="4">The sequence shown here is derived from an EMBL/GenBank/DDBJ whole genome shotgun (WGS) entry which is preliminary data.</text>
</comment>
<keyword evidence="5" id="KW-1185">Reference proteome</keyword>
<protein>
    <submittedName>
        <fullName evidence="4">Class I SAM-dependent methyltransferase</fullName>
    </submittedName>
</protein>
<dbReference type="InterPro" id="IPR041698">
    <property type="entry name" value="Methyltransf_25"/>
</dbReference>
<dbReference type="Gene3D" id="3.40.50.150">
    <property type="entry name" value="Vaccinia Virus protein VP39"/>
    <property type="match status" value="1"/>
</dbReference>
<keyword evidence="1 4" id="KW-0489">Methyltransferase</keyword>